<sequence length="169" mass="19809">MKGDEKKQLILKAAVDLVAKRGVTNFSVNNVIKEANISKGGFIYHFSSKEDLIKELQEYTIDFSKRLIEQERGNYKTFTETFIRACLKGFNSEEMKAYSFLVSEYKHQEWDHYYKEIFEEIAQETSKEFANLVVLTTDGFWFRGGEYTSKEIELSFQKLIDHIDQELAN</sequence>
<dbReference type="PANTHER" id="PTHR43479">
    <property type="entry name" value="ACREF/ENVCD OPERON REPRESSOR-RELATED"/>
    <property type="match status" value="1"/>
</dbReference>
<dbReference type="InterPro" id="IPR009057">
    <property type="entry name" value="Homeodomain-like_sf"/>
</dbReference>
<evidence type="ECO:0000313" key="5">
    <source>
        <dbReference type="EMBL" id="TSB45872.1"/>
    </source>
</evidence>
<dbReference type="Gene3D" id="1.10.357.10">
    <property type="entry name" value="Tetracycline Repressor, domain 2"/>
    <property type="match status" value="1"/>
</dbReference>
<evidence type="ECO:0000313" key="6">
    <source>
        <dbReference type="Proteomes" id="UP000318521"/>
    </source>
</evidence>
<dbReference type="InterPro" id="IPR001647">
    <property type="entry name" value="HTH_TetR"/>
</dbReference>
<reference evidence="5 6" key="1">
    <citation type="submission" date="2019-07" db="EMBL/GenBank/DDBJ databases">
        <authorList>
            <person name="Park Y.J."/>
            <person name="Jeong S.E."/>
            <person name="Jung H.S."/>
        </authorList>
    </citation>
    <scope>NUCLEOTIDE SEQUENCE [LARGE SCALE GENOMIC DNA]</scope>
    <source>
        <strain evidence="6">P16(2019)</strain>
    </source>
</reference>
<dbReference type="RefSeq" id="WP_143849212.1">
    <property type="nucleotide sequence ID" value="NZ_VLXZ01000008.1"/>
</dbReference>
<dbReference type="PANTHER" id="PTHR43479:SF11">
    <property type="entry name" value="ACREF_ENVCD OPERON REPRESSOR-RELATED"/>
    <property type="match status" value="1"/>
</dbReference>
<feature type="DNA-binding region" description="H-T-H motif" evidence="3">
    <location>
        <begin position="27"/>
        <end position="46"/>
    </location>
</feature>
<protein>
    <submittedName>
        <fullName evidence="5">TetR/AcrR family transcriptional regulator</fullName>
    </submittedName>
</protein>
<evidence type="ECO:0000259" key="4">
    <source>
        <dbReference type="PROSITE" id="PS50977"/>
    </source>
</evidence>
<name>A0A553ZWR4_9BACI</name>
<dbReference type="EMBL" id="VLXZ01000008">
    <property type="protein sequence ID" value="TSB45872.1"/>
    <property type="molecule type" value="Genomic_DNA"/>
</dbReference>
<evidence type="ECO:0000256" key="2">
    <source>
        <dbReference type="ARBA" id="ARBA00023125"/>
    </source>
</evidence>
<proteinExistence type="predicted"/>
<dbReference type="Pfam" id="PF00440">
    <property type="entry name" value="TetR_N"/>
    <property type="match status" value="1"/>
</dbReference>
<keyword evidence="1" id="KW-0678">Repressor</keyword>
<accession>A0A553ZWR4</accession>
<dbReference type="Proteomes" id="UP000318521">
    <property type="component" value="Unassembled WGS sequence"/>
</dbReference>
<dbReference type="InterPro" id="IPR050624">
    <property type="entry name" value="HTH-type_Tx_Regulator"/>
</dbReference>
<evidence type="ECO:0000256" key="1">
    <source>
        <dbReference type="ARBA" id="ARBA00022491"/>
    </source>
</evidence>
<dbReference type="PROSITE" id="PS50977">
    <property type="entry name" value="HTH_TETR_2"/>
    <property type="match status" value="1"/>
</dbReference>
<dbReference type="GO" id="GO:0003677">
    <property type="term" value="F:DNA binding"/>
    <property type="evidence" value="ECO:0007669"/>
    <property type="project" value="UniProtKB-UniRule"/>
</dbReference>
<keyword evidence="2 3" id="KW-0238">DNA-binding</keyword>
<keyword evidence="6" id="KW-1185">Reference proteome</keyword>
<dbReference type="OrthoDB" id="9806334at2"/>
<gene>
    <name evidence="5" type="ORF">FN960_13215</name>
</gene>
<dbReference type="SUPFAM" id="SSF46689">
    <property type="entry name" value="Homeodomain-like"/>
    <property type="match status" value="1"/>
</dbReference>
<evidence type="ECO:0000256" key="3">
    <source>
        <dbReference type="PROSITE-ProRule" id="PRU00335"/>
    </source>
</evidence>
<comment type="caution">
    <text evidence="5">The sequence shown here is derived from an EMBL/GenBank/DDBJ whole genome shotgun (WGS) entry which is preliminary data.</text>
</comment>
<dbReference type="AlphaFoldDB" id="A0A553ZWR4"/>
<feature type="domain" description="HTH tetR-type" evidence="4">
    <location>
        <begin position="4"/>
        <end position="64"/>
    </location>
</feature>
<dbReference type="PRINTS" id="PR00455">
    <property type="entry name" value="HTHTETR"/>
</dbReference>
<organism evidence="5 6">
    <name type="scientific">Alkalicoccobacillus porphyridii</name>
    <dbReference type="NCBI Taxonomy" id="2597270"/>
    <lineage>
        <taxon>Bacteria</taxon>
        <taxon>Bacillati</taxon>
        <taxon>Bacillota</taxon>
        <taxon>Bacilli</taxon>
        <taxon>Bacillales</taxon>
        <taxon>Bacillaceae</taxon>
        <taxon>Alkalicoccobacillus</taxon>
    </lineage>
</organism>